<reference evidence="1 2" key="1">
    <citation type="journal article" date="1998" name="Avian Pathol.">
        <title>Growth analysis of adenoviruses isolated from pigeons in chicken cells and serological characterization of the isolates.</title>
        <authorList>
            <person name="Hess M."/>
            <person name="Prusas C."/>
            <person name="Monreal G."/>
        </authorList>
    </citation>
    <scope>NUCLEOTIDE SEQUENCE [LARGE SCALE GENOMIC DNA]</scope>
    <source>
        <strain evidence="1 2">IDA4</strain>
    </source>
</reference>
<dbReference type="EMBL" id="FN824512">
    <property type="protein sequence ID" value="CDO33910.1"/>
    <property type="molecule type" value="Genomic_DNA"/>
</dbReference>
<sequence>MSEGVEGEGGVCWVDLNGQWVFRFPNALDSRSVFRLRRRFRGASVESVGGAAVRIKRARPFTEAEKEELYWTLEYHQHKA</sequence>
<dbReference type="Pfam" id="PF23683">
    <property type="entry name" value="U_exon"/>
    <property type="match status" value="1"/>
</dbReference>
<evidence type="ECO:0000313" key="2">
    <source>
        <dbReference type="Proteomes" id="UP000098205"/>
    </source>
</evidence>
<dbReference type="KEGG" id="vg:19831563"/>
<proteinExistence type="predicted"/>
<name>X5LKB8_9ADEN</name>
<dbReference type="InterPro" id="IPR057648">
    <property type="entry name" value="U_exon-like"/>
</dbReference>
<dbReference type="Proteomes" id="UP000098205">
    <property type="component" value="Segment"/>
</dbReference>
<gene>
    <name evidence="1" type="primary">U</name>
</gene>
<accession>X5LKB8</accession>
<organism evidence="1 2">
    <name type="scientific">Pigeon adenovirus 1</name>
    <dbReference type="NCBI Taxonomy" id="764030"/>
    <lineage>
        <taxon>Viruses</taxon>
        <taxon>Varidnaviria</taxon>
        <taxon>Bamfordvirae</taxon>
        <taxon>Preplasmiviricota</taxon>
        <taxon>Polisuviricotina</taxon>
        <taxon>Pharingeaviricetes</taxon>
        <taxon>Rowavirales</taxon>
        <taxon>Adenoviridae</taxon>
        <taxon>Aviadenovirus</taxon>
        <taxon>Aviadenovirus columbae</taxon>
        <taxon>Pigeon aviadenovirus A</taxon>
    </lineage>
</organism>
<keyword evidence="2" id="KW-1185">Reference proteome</keyword>
<dbReference type="RefSeq" id="YP_009047109.1">
    <property type="nucleotide sequence ID" value="NC_024474.1"/>
</dbReference>
<dbReference type="GeneID" id="19831563"/>
<protein>
    <submittedName>
        <fullName evidence="1">U exon</fullName>
    </submittedName>
</protein>
<reference evidence="1 2" key="2">
    <citation type="journal article" date="2010" name="J. Virol. Methods">
        <title>Classification of fowl adenoviruses by use of phylogenetic analysis and high-resolution melting-curve analysis of the hexon L1 gene region.</title>
        <authorList>
            <person name="Marek A."/>
            <person name="Gunes A."/>
            <person name="Schulz E."/>
            <person name="Hess M."/>
        </authorList>
    </citation>
    <scope>NUCLEOTIDE SEQUENCE [LARGE SCALE GENOMIC DNA]</scope>
    <source>
        <strain evidence="1 2">IDA4</strain>
    </source>
</reference>
<reference evidence="1 2" key="3">
    <citation type="journal article" date="2014" name="Virology">
        <title>Complete genome sequences of pigeon adenovirus 1 and duck adenovirus 2 extend the number of species within the genus Aviadenovirus.</title>
        <authorList>
            <person name="Marek A."/>
            <person name="Kajan G.L."/>
            <person name="Kosiol C."/>
            <person name="Harrach B."/>
            <person name="Schlotterer C."/>
            <person name="Hess M."/>
        </authorList>
    </citation>
    <scope>NUCLEOTIDE SEQUENCE [LARGE SCALE GENOMIC DNA]</scope>
    <source>
        <strain evidence="1 2">IDA4</strain>
    </source>
</reference>
<feature type="non-terminal residue" evidence="1">
    <location>
        <position position="80"/>
    </location>
</feature>
<evidence type="ECO:0000313" key="1">
    <source>
        <dbReference type="EMBL" id="CDO33910.1"/>
    </source>
</evidence>